<proteinExistence type="predicted"/>
<evidence type="ECO:0000313" key="2">
    <source>
        <dbReference type="Proteomes" id="UP000693981"/>
    </source>
</evidence>
<sequence length="111" mass="12955">MDRRPMSARGLLATRVLPMEAFHQEMRDPRRQQEAEREIPVPLWPRETLQQYERDFVRWLTTEHATVEAFSFRLQGGEQEERSDIIVTTLCTTTSPFSFSIATSIQTNGKL</sequence>
<protein>
    <submittedName>
        <fullName evidence="1">Uncharacterized protein</fullName>
    </submittedName>
</protein>
<dbReference type="AlphaFoldDB" id="A0A8T1X9A5"/>
<accession>A0A8T1X9A5</accession>
<reference evidence="1" key="1">
    <citation type="submission" date="2021-02" db="EMBL/GenBank/DDBJ databases">
        <authorList>
            <person name="Palmer J.M."/>
        </authorList>
    </citation>
    <scope>NUCLEOTIDE SEQUENCE</scope>
    <source>
        <strain evidence="1">SCRP23</strain>
    </source>
</reference>
<dbReference type="OrthoDB" id="127272at2759"/>
<keyword evidence="2" id="KW-1185">Reference proteome</keyword>
<gene>
    <name evidence="1" type="ORF">PHYBOEH_008475</name>
</gene>
<comment type="caution">
    <text evidence="1">The sequence shown here is derived from an EMBL/GenBank/DDBJ whole genome shotgun (WGS) entry which is preliminary data.</text>
</comment>
<dbReference type="EMBL" id="JAGDFL010000005">
    <property type="protein sequence ID" value="KAG7401954.1"/>
    <property type="molecule type" value="Genomic_DNA"/>
</dbReference>
<organism evidence="1 2">
    <name type="scientific">Phytophthora boehmeriae</name>
    <dbReference type="NCBI Taxonomy" id="109152"/>
    <lineage>
        <taxon>Eukaryota</taxon>
        <taxon>Sar</taxon>
        <taxon>Stramenopiles</taxon>
        <taxon>Oomycota</taxon>
        <taxon>Peronosporomycetes</taxon>
        <taxon>Peronosporales</taxon>
        <taxon>Peronosporaceae</taxon>
        <taxon>Phytophthora</taxon>
    </lineage>
</organism>
<dbReference type="Proteomes" id="UP000693981">
    <property type="component" value="Unassembled WGS sequence"/>
</dbReference>
<name>A0A8T1X9A5_9STRA</name>
<evidence type="ECO:0000313" key="1">
    <source>
        <dbReference type="EMBL" id="KAG7401954.1"/>
    </source>
</evidence>